<gene>
    <name evidence="1" type="ORF">FEZ41_08525</name>
</gene>
<dbReference type="PANTHER" id="PTHR34070">
    <property type="entry name" value="ARMADILLO-TYPE FOLD"/>
    <property type="match status" value="1"/>
</dbReference>
<name>A0A5R9CVU5_9LACO</name>
<dbReference type="Gene3D" id="1.20.1660.10">
    <property type="entry name" value="Hypothetical protein (EF3068)"/>
    <property type="match status" value="1"/>
</dbReference>
<dbReference type="AlphaFoldDB" id="A0A5R9CVU5"/>
<dbReference type="Pfam" id="PF08713">
    <property type="entry name" value="DNA_alkylation"/>
    <property type="match status" value="1"/>
</dbReference>
<organism evidence="1 2">
    <name type="scientific">Lentilactobacillus parafarraginis</name>
    <dbReference type="NCBI Taxonomy" id="390842"/>
    <lineage>
        <taxon>Bacteria</taxon>
        <taxon>Bacillati</taxon>
        <taxon>Bacillota</taxon>
        <taxon>Bacilli</taxon>
        <taxon>Lactobacillales</taxon>
        <taxon>Lactobacillaceae</taxon>
        <taxon>Lentilactobacillus</taxon>
    </lineage>
</organism>
<dbReference type="Proteomes" id="UP000305100">
    <property type="component" value="Unassembled WGS sequence"/>
</dbReference>
<accession>A0A5R9CVU5</accession>
<dbReference type="SUPFAM" id="SSF48371">
    <property type="entry name" value="ARM repeat"/>
    <property type="match status" value="1"/>
</dbReference>
<proteinExistence type="predicted"/>
<dbReference type="InterPro" id="IPR014825">
    <property type="entry name" value="DNA_alkylation"/>
</dbReference>
<evidence type="ECO:0000313" key="2">
    <source>
        <dbReference type="Proteomes" id="UP000305100"/>
    </source>
</evidence>
<reference evidence="1 2" key="1">
    <citation type="submission" date="2019-05" db="EMBL/GenBank/DDBJ databases">
        <title>The metagenome of a microbial culture collection derived from dairy environment covers the genomic content of the human microbiome.</title>
        <authorList>
            <person name="Roder T."/>
            <person name="Wuthrich D."/>
            <person name="Sattari Z."/>
            <person name="Von Ah U."/>
            <person name="Bar C."/>
            <person name="Ronchi F."/>
            <person name="Macpherson A.J."/>
            <person name="Ganal-Vonarburg S.C."/>
            <person name="Bruggmann R."/>
            <person name="Vergeres G."/>
        </authorList>
    </citation>
    <scope>NUCLEOTIDE SEQUENCE [LARGE SCALE GENOMIC DNA]</scope>
    <source>
        <strain evidence="1 2">FAM 1079</strain>
    </source>
</reference>
<dbReference type="InterPro" id="IPR016024">
    <property type="entry name" value="ARM-type_fold"/>
</dbReference>
<dbReference type="CDD" id="cd07064">
    <property type="entry name" value="AlkD_like_1"/>
    <property type="match status" value="1"/>
</dbReference>
<sequence length="234" mass="27613">MRFLHFQTVESSILLIKQSNGGVYVFTMTANPENQKPMANYMRNQFPFLGVKTPERKAQSKALLKASKEWPIKQVFATIDDLYGRDAREYQYVAIDVANANVRRLAFSDLQKLTRYIQVKSWWDTVDTWRKIYGTYVVRHPEQKQAVFELFYHQPNFWMRRVGILLQLLEKESLDTEILTKAVEADIDTDEFFIQKAIGWALRNYSKTNPEWVRDFLKSHELSKLAVREASKYI</sequence>
<dbReference type="Gene3D" id="1.25.40.290">
    <property type="entry name" value="ARM repeat domains"/>
    <property type="match status" value="1"/>
</dbReference>
<dbReference type="PANTHER" id="PTHR34070:SF1">
    <property type="entry name" value="DNA ALKYLATION REPAIR PROTEIN"/>
    <property type="match status" value="1"/>
</dbReference>
<comment type="caution">
    <text evidence="1">The sequence shown here is derived from an EMBL/GenBank/DDBJ whole genome shotgun (WGS) entry which is preliminary data.</text>
</comment>
<dbReference type="EMBL" id="VBSX01000018">
    <property type="protein sequence ID" value="TLQ19074.1"/>
    <property type="molecule type" value="Genomic_DNA"/>
</dbReference>
<evidence type="ECO:0000313" key="1">
    <source>
        <dbReference type="EMBL" id="TLQ19074.1"/>
    </source>
</evidence>
<dbReference type="OrthoDB" id="9775346at2"/>
<protein>
    <submittedName>
        <fullName evidence="1">DNA alkylation repair protein</fullName>
    </submittedName>
</protein>